<dbReference type="OrthoDB" id="5041285at2759"/>
<gene>
    <name evidence="3" type="ORF">FHL15_007164</name>
</gene>
<evidence type="ECO:0000256" key="1">
    <source>
        <dbReference type="SAM" id="SignalP"/>
    </source>
</evidence>
<proteinExistence type="predicted"/>
<dbReference type="SUPFAM" id="SSF52266">
    <property type="entry name" value="SGNH hydrolase"/>
    <property type="match status" value="1"/>
</dbReference>
<protein>
    <recommendedName>
        <fullName evidence="2">SGNH hydrolase-type esterase domain-containing protein</fullName>
    </recommendedName>
</protein>
<dbReference type="PANTHER" id="PTHR43695">
    <property type="entry name" value="PUTATIVE (AFU_ORTHOLOGUE AFUA_2G17250)-RELATED"/>
    <property type="match status" value="1"/>
</dbReference>
<dbReference type="InterPro" id="IPR037459">
    <property type="entry name" value="RhgT-like"/>
</dbReference>
<accession>A0A553HV68</accession>
<sequence>MRHLQTLPFLLPVAAAATPAFILAGDSTTAVQAANGGGWGNGFLSFLISPATGVNKGHNGATTKSFVDGGDWDVVKGLVSDYKDDDGDDVYVTVQFGHNDQKDTSGVSLEQFEKNLVALAGDVKAWGGTPLLITPLTRRSFTSNNTASDSLHDQRLATISAASTAGATYLDLNAASLAYVDAIGEDAAHAYNLKEDDNTHLNAWGSVVFGRIVADLLLEKKPELGQWIKANETMSRLIQEGLPA</sequence>
<feature type="chain" id="PRO_5021700928" description="SGNH hydrolase-type esterase domain-containing protein" evidence="1">
    <location>
        <begin position="17"/>
        <end position="244"/>
    </location>
</feature>
<name>A0A553HV68_9PEZI</name>
<dbReference type="PANTHER" id="PTHR43695:SF2">
    <property type="entry name" value="PUTATIVE (AFU_ORTHOLOGUE AFUA_2G17250)-RELATED"/>
    <property type="match status" value="1"/>
</dbReference>
<feature type="signal peptide" evidence="1">
    <location>
        <begin position="1"/>
        <end position="16"/>
    </location>
</feature>
<dbReference type="Proteomes" id="UP000319160">
    <property type="component" value="Unassembled WGS sequence"/>
</dbReference>
<dbReference type="InterPro" id="IPR036514">
    <property type="entry name" value="SGNH_hydro_sf"/>
</dbReference>
<keyword evidence="4" id="KW-1185">Reference proteome</keyword>
<dbReference type="Pfam" id="PF13472">
    <property type="entry name" value="Lipase_GDSL_2"/>
    <property type="match status" value="1"/>
</dbReference>
<keyword evidence="1" id="KW-0732">Signal</keyword>
<dbReference type="EMBL" id="VFLP01000041">
    <property type="protein sequence ID" value="TRX91845.1"/>
    <property type="molecule type" value="Genomic_DNA"/>
</dbReference>
<dbReference type="InterPro" id="IPR013830">
    <property type="entry name" value="SGNH_hydro"/>
</dbReference>
<dbReference type="AlphaFoldDB" id="A0A553HV68"/>
<dbReference type="Gene3D" id="3.40.50.1110">
    <property type="entry name" value="SGNH hydrolase"/>
    <property type="match status" value="1"/>
</dbReference>
<comment type="caution">
    <text evidence="3">The sequence shown here is derived from an EMBL/GenBank/DDBJ whole genome shotgun (WGS) entry which is preliminary data.</text>
</comment>
<dbReference type="GO" id="GO:0016787">
    <property type="term" value="F:hydrolase activity"/>
    <property type="evidence" value="ECO:0007669"/>
    <property type="project" value="InterPro"/>
</dbReference>
<feature type="domain" description="SGNH hydrolase-type esterase" evidence="2">
    <location>
        <begin position="24"/>
        <end position="205"/>
    </location>
</feature>
<reference evidence="4" key="1">
    <citation type="submission" date="2019-06" db="EMBL/GenBank/DDBJ databases">
        <title>Draft genome sequence of the griseofulvin-producing fungus Xylaria cubensis strain G536.</title>
        <authorList>
            <person name="Mead M.E."/>
            <person name="Raja H.A."/>
            <person name="Steenwyk J.L."/>
            <person name="Knowles S.L."/>
            <person name="Oberlies N.H."/>
            <person name="Rokas A."/>
        </authorList>
    </citation>
    <scope>NUCLEOTIDE SEQUENCE [LARGE SCALE GENOMIC DNA]</scope>
    <source>
        <strain evidence="4">G536</strain>
    </source>
</reference>
<dbReference type="STRING" id="2512241.A0A553HV68"/>
<organism evidence="3 4">
    <name type="scientific">Xylaria flabelliformis</name>
    <dbReference type="NCBI Taxonomy" id="2512241"/>
    <lineage>
        <taxon>Eukaryota</taxon>
        <taxon>Fungi</taxon>
        <taxon>Dikarya</taxon>
        <taxon>Ascomycota</taxon>
        <taxon>Pezizomycotina</taxon>
        <taxon>Sordariomycetes</taxon>
        <taxon>Xylariomycetidae</taxon>
        <taxon>Xylariales</taxon>
        <taxon>Xylariaceae</taxon>
        <taxon>Xylaria</taxon>
    </lineage>
</organism>
<evidence type="ECO:0000259" key="2">
    <source>
        <dbReference type="Pfam" id="PF13472"/>
    </source>
</evidence>
<evidence type="ECO:0000313" key="4">
    <source>
        <dbReference type="Proteomes" id="UP000319160"/>
    </source>
</evidence>
<evidence type="ECO:0000313" key="3">
    <source>
        <dbReference type="EMBL" id="TRX91845.1"/>
    </source>
</evidence>